<dbReference type="Pfam" id="PF00589">
    <property type="entry name" value="Phage_integrase"/>
    <property type="match status" value="1"/>
</dbReference>
<name>A0ABX3B6K0_9VIBR</name>
<evidence type="ECO:0000256" key="2">
    <source>
        <dbReference type="ARBA" id="ARBA00023172"/>
    </source>
</evidence>
<gene>
    <name evidence="4" type="ORF">A163_06530</name>
</gene>
<keyword evidence="1" id="KW-0229">DNA integration</keyword>
<comment type="caution">
    <text evidence="4">The sequence shown here is derived from an EMBL/GenBank/DDBJ whole genome shotgun (WGS) entry which is preliminary data.</text>
</comment>
<dbReference type="SUPFAM" id="SSF56349">
    <property type="entry name" value="DNA breaking-rejoining enzymes"/>
    <property type="match status" value="1"/>
</dbReference>
<dbReference type="PROSITE" id="PS51898">
    <property type="entry name" value="TYR_RECOMBINASE"/>
    <property type="match status" value="1"/>
</dbReference>
<organism evidence="4 5">
    <name type="scientific">Vibrio tasmaniensis 1F-267</name>
    <dbReference type="NCBI Taxonomy" id="1191324"/>
    <lineage>
        <taxon>Bacteria</taxon>
        <taxon>Pseudomonadati</taxon>
        <taxon>Pseudomonadota</taxon>
        <taxon>Gammaproteobacteria</taxon>
        <taxon>Vibrionales</taxon>
        <taxon>Vibrionaceae</taxon>
        <taxon>Vibrio</taxon>
    </lineage>
</organism>
<evidence type="ECO:0000313" key="4">
    <source>
        <dbReference type="EMBL" id="OEF47921.1"/>
    </source>
</evidence>
<evidence type="ECO:0000313" key="5">
    <source>
        <dbReference type="Proteomes" id="UP000094638"/>
    </source>
</evidence>
<protein>
    <recommendedName>
        <fullName evidence="3">Tyr recombinase domain-containing protein</fullName>
    </recommendedName>
</protein>
<accession>A0ABX3B6K0</accession>
<proteinExistence type="predicted"/>
<evidence type="ECO:0000256" key="1">
    <source>
        <dbReference type="ARBA" id="ARBA00022908"/>
    </source>
</evidence>
<dbReference type="InterPro" id="IPR050090">
    <property type="entry name" value="Tyrosine_recombinase_XerCD"/>
</dbReference>
<feature type="domain" description="Tyr recombinase" evidence="3">
    <location>
        <begin position="183"/>
        <end position="354"/>
    </location>
</feature>
<sequence>MATTTVEVVKRKDELKFKARIRKHLFGKKLIEVCRTFDSRHQAIQWLEEAKQIEKKEGYKGLVYLKRNKEVTVGCALDKLISDEAFLKTTSQKVISNLKMLKKFSIAKIELAYLMPSHLLEFAEERKAKNPKISPATLSVDISNLKSALKQAKTIFTLKFDAEVFKDACDVLRQRKVIAQSIPRERLLKGEEMKRLMKFVKAENTALPLDDIVELSSEIGSRQGEITKVSWDDYNRDKQTLTIRNRKSPTCRKPTSVLQLTESQVHLIERQIQRKAPDDQRIFPYVGSSISTEFRKAVRKAGIEDYQFRDLKAHAVTTMYKAGKTLEEIGKITGNQSTKILYGHYLRLIELSTR</sequence>
<dbReference type="PANTHER" id="PTHR30349:SF94">
    <property type="entry name" value="INTEGRASE_RECOMBINASE HI_1414-RELATED"/>
    <property type="match status" value="1"/>
</dbReference>
<keyword evidence="5" id="KW-1185">Reference proteome</keyword>
<evidence type="ECO:0000259" key="3">
    <source>
        <dbReference type="PROSITE" id="PS51898"/>
    </source>
</evidence>
<dbReference type="InterPro" id="IPR013762">
    <property type="entry name" value="Integrase-like_cat_sf"/>
</dbReference>
<dbReference type="Gene3D" id="1.10.443.10">
    <property type="entry name" value="Intergrase catalytic core"/>
    <property type="match status" value="1"/>
</dbReference>
<dbReference type="Proteomes" id="UP000094638">
    <property type="component" value="Unassembled WGS sequence"/>
</dbReference>
<dbReference type="RefSeq" id="WP_017103341.1">
    <property type="nucleotide sequence ID" value="NZ_AJZO02000188.1"/>
</dbReference>
<dbReference type="PANTHER" id="PTHR30349">
    <property type="entry name" value="PHAGE INTEGRASE-RELATED"/>
    <property type="match status" value="1"/>
</dbReference>
<dbReference type="InterPro" id="IPR011010">
    <property type="entry name" value="DNA_brk_join_enz"/>
</dbReference>
<dbReference type="EMBL" id="AJZO02000188">
    <property type="protein sequence ID" value="OEF47921.1"/>
    <property type="molecule type" value="Genomic_DNA"/>
</dbReference>
<keyword evidence="2" id="KW-0233">DNA recombination</keyword>
<reference evidence="4 5" key="1">
    <citation type="journal article" date="2012" name="Science">
        <title>Ecological populations of bacteria act as socially cohesive units of antibiotic production and resistance.</title>
        <authorList>
            <person name="Cordero O.X."/>
            <person name="Wildschutte H."/>
            <person name="Kirkup B."/>
            <person name="Proehl S."/>
            <person name="Ngo L."/>
            <person name="Hussain F."/>
            <person name="Le Roux F."/>
            <person name="Mincer T."/>
            <person name="Polz M.F."/>
        </authorList>
    </citation>
    <scope>NUCLEOTIDE SEQUENCE [LARGE SCALE GENOMIC DNA]</scope>
    <source>
        <strain evidence="4 5">1F-267</strain>
    </source>
</reference>
<dbReference type="InterPro" id="IPR002104">
    <property type="entry name" value="Integrase_catalytic"/>
</dbReference>